<evidence type="ECO:0000313" key="2">
    <source>
        <dbReference type="EMBL" id="EEG79116.1"/>
    </source>
</evidence>
<dbReference type="Pfam" id="PF00149">
    <property type="entry name" value="Metallophos"/>
    <property type="match status" value="1"/>
</dbReference>
<gene>
    <name evidence="2" type="ORF">DealDRAFT_0390</name>
</gene>
<dbReference type="InterPro" id="IPR050126">
    <property type="entry name" value="Ap4A_hydrolase"/>
</dbReference>
<protein>
    <submittedName>
        <fullName evidence="2">Metallophosphoesterase</fullName>
    </submittedName>
</protein>
<dbReference type="Proteomes" id="UP000006443">
    <property type="component" value="Unassembled WGS sequence"/>
</dbReference>
<dbReference type="GO" id="GO:0110154">
    <property type="term" value="P:RNA decapping"/>
    <property type="evidence" value="ECO:0007669"/>
    <property type="project" value="TreeGrafter"/>
</dbReference>
<dbReference type="AlphaFoldDB" id="C0GD31"/>
<dbReference type="RefSeq" id="WP_008514323.1">
    <property type="nucleotide sequence ID" value="NZ_ACJM01000001.1"/>
</dbReference>
<dbReference type="PRINTS" id="PR00114">
    <property type="entry name" value="STPHPHTASE"/>
</dbReference>
<evidence type="ECO:0000313" key="3">
    <source>
        <dbReference type="Proteomes" id="UP000006443"/>
    </source>
</evidence>
<dbReference type="OrthoDB" id="9779903at2"/>
<dbReference type="SUPFAM" id="SSF56300">
    <property type="entry name" value="Metallo-dependent phosphatases"/>
    <property type="match status" value="1"/>
</dbReference>
<dbReference type="EMBL" id="ACJM01000001">
    <property type="protein sequence ID" value="EEG79116.1"/>
    <property type="molecule type" value="Genomic_DNA"/>
</dbReference>
<dbReference type="GO" id="GO:0016791">
    <property type="term" value="F:phosphatase activity"/>
    <property type="evidence" value="ECO:0007669"/>
    <property type="project" value="TreeGrafter"/>
</dbReference>
<keyword evidence="3" id="KW-1185">Reference proteome</keyword>
<dbReference type="CDD" id="cd00144">
    <property type="entry name" value="MPP_PPP_family"/>
    <property type="match status" value="1"/>
</dbReference>
<dbReference type="PANTHER" id="PTHR42850:SF4">
    <property type="entry name" value="ZINC-DEPENDENT ENDOPOLYPHOSPHATASE"/>
    <property type="match status" value="1"/>
</dbReference>
<dbReference type="InterPro" id="IPR004843">
    <property type="entry name" value="Calcineurin-like_PHP"/>
</dbReference>
<comment type="caution">
    <text evidence="2">The sequence shown here is derived from an EMBL/GenBank/DDBJ whole genome shotgun (WGS) entry which is preliminary data.</text>
</comment>
<sequence length="219" mass="25139">MKTFVISDVHGFFKELESLLDVIELDLRCDRLVMLGDYIDRGPDSYLVVQKIMELEQKFGKDHVVLLRGNHEQMAINYCEGTGSSFFYNGGDETIHDFHRNGDNLVNYLDFFKSLRTYFEDEHFIYVHAGIRSGVRLAEQRDHDLLWIREEFYLNPVAEEKPVIFGHTSSLFITGLSQPFVYQGRIGIDTGCYFGGCLSAVELVEGELKKVHQVRAEAA</sequence>
<organism evidence="2 3">
    <name type="scientific">Dethiobacter alkaliphilus AHT 1</name>
    <dbReference type="NCBI Taxonomy" id="555088"/>
    <lineage>
        <taxon>Bacteria</taxon>
        <taxon>Bacillati</taxon>
        <taxon>Bacillota</taxon>
        <taxon>Dethiobacteria</taxon>
        <taxon>Dethiobacterales</taxon>
        <taxon>Dethiobacteraceae</taxon>
        <taxon>Dethiobacter</taxon>
    </lineage>
</organism>
<dbReference type="eggNOG" id="COG0639">
    <property type="taxonomic scope" value="Bacteria"/>
</dbReference>
<dbReference type="GO" id="GO:0005737">
    <property type="term" value="C:cytoplasm"/>
    <property type="evidence" value="ECO:0007669"/>
    <property type="project" value="TreeGrafter"/>
</dbReference>
<dbReference type="GO" id="GO:0008803">
    <property type="term" value="F:bis(5'-nucleosyl)-tetraphosphatase (symmetrical) activity"/>
    <property type="evidence" value="ECO:0007669"/>
    <property type="project" value="TreeGrafter"/>
</dbReference>
<reference evidence="2 3" key="1">
    <citation type="submission" date="2009-02" db="EMBL/GenBank/DDBJ databases">
        <title>Sequencing of the draft genome and assembly of Dethiobacter alkaliphilus AHT 1.</title>
        <authorList>
            <consortium name="US DOE Joint Genome Institute (JGI-PGF)"/>
            <person name="Lucas S."/>
            <person name="Copeland A."/>
            <person name="Lapidus A."/>
            <person name="Glavina del Rio T."/>
            <person name="Dalin E."/>
            <person name="Tice H."/>
            <person name="Bruce D."/>
            <person name="Goodwin L."/>
            <person name="Pitluck S."/>
            <person name="Larimer F."/>
            <person name="Land M.L."/>
            <person name="Hauser L."/>
            <person name="Muyzer G."/>
        </authorList>
    </citation>
    <scope>NUCLEOTIDE SEQUENCE [LARGE SCALE GENOMIC DNA]</scope>
    <source>
        <strain evidence="2 3">AHT 1</strain>
    </source>
</reference>
<dbReference type="PANTHER" id="PTHR42850">
    <property type="entry name" value="METALLOPHOSPHOESTERASE"/>
    <property type="match status" value="1"/>
</dbReference>
<accession>C0GD31</accession>
<dbReference type="STRING" id="555088.DealDRAFT_0390"/>
<dbReference type="Gene3D" id="3.60.21.10">
    <property type="match status" value="1"/>
</dbReference>
<proteinExistence type="predicted"/>
<dbReference type="InterPro" id="IPR029052">
    <property type="entry name" value="Metallo-depent_PP-like"/>
</dbReference>
<name>C0GD31_DETAL</name>
<feature type="domain" description="Calcineurin-like phosphoesterase" evidence="1">
    <location>
        <begin position="1"/>
        <end position="171"/>
    </location>
</feature>
<evidence type="ECO:0000259" key="1">
    <source>
        <dbReference type="Pfam" id="PF00149"/>
    </source>
</evidence>
<dbReference type="InterPro" id="IPR006186">
    <property type="entry name" value="Ser/Thr-sp_prot-phosphatase"/>
</dbReference>